<dbReference type="Proteomes" id="UP000242205">
    <property type="component" value="Chromosome"/>
</dbReference>
<dbReference type="PANTHER" id="PTHR35893">
    <property type="entry name" value="INNER MEMBRANE PROTEIN-RELATED"/>
    <property type="match status" value="1"/>
</dbReference>
<dbReference type="AlphaFoldDB" id="A0A2I6S6U4"/>
<proteinExistence type="predicted"/>
<feature type="transmembrane region" description="Helical" evidence="1">
    <location>
        <begin position="75"/>
        <end position="94"/>
    </location>
</feature>
<accession>A0A2I6S6U4</accession>
<dbReference type="RefSeq" id="WP_102247040.1">
    <property type="nucleotide sequence ID" value="NZ_CP025682.1"/>
</dbReference>
<gene>
    <name evidence="2" type="ORF">C0099_08515</name>
</gene>
<keyword evidence="3" id="KW-1185">Reference proteome</keyword>
<dbReference type="EMBL" id="CP025682">
    <property type="protein sequence ID" value="AUN94974.1"/>
    <property type="molecule type" value="Genomic_DNA"/>
</dbReference>
<evidence type="ECO:0008006" key="4">
    <source>
        <dbReference type="Google" id="ProtNLM"/>
    </source>
</evidence>
<keyword evidence="1" id="KW-0812">Transmembrane</keyword>
<reference evidence="2 3" key="1">
    <citation type="submission" date="2018-01" db="EMBL/GenBank/DDBJ databases">
        <authorList>
            <person name="Fu G.-Y."/>
        </authorList>
    </citation>
    <scope>NUCLEOTIDE SEQUENCE [LARGE SCALE GENOMIC DNA]</scope>
    <source>
        <strain evidence="2 3">SY39</strain>
    </source>
</reference>
<dbReference type="InterPro" id="IPR010279">
    <property type="entry name" value="YqjD/ElaB"/>
</dbReference>
<keyword evidence="1" id="KW-1133">Transmembrane helix</keyword>
<name>A0A2I6S6U4_9RHOO</name>
<dbReference type="KEGG" id="atw:C0099_08515"/>
<keyword evidence="1" id="KW-0472">Membrane</keyword>
<sequence>MNRRESAVARVMKELEEAGADAGEVLNEVRRRSMKNASVARDEIAHGLESARDVVAERAGRAADVTGDYVRTHPLAVLGAVAGIGLLIGVALGYKSDSRR</sequence>
<organism evidence="2 3">
    <name type="scientific">Pseudazoarcus pumilus</name>
    <dbReference type="NCBI Taxonomy" id="2067960"/>
    <lineage>
        <taxon>Bacteria</taxon>
        <taxon>Pseudomonadati</taxon>
        <taxon>Pseudomonadota</taxon>
        <taxon>Betaproteobacteria</taxon>
        <taxon>Rhodocyclales</taxon>
        <taxon>Zoogloeaceae</taxon>
        <taxon>Pseudazoarcus</taxon>
    </lineage>
</organism>
<evidence type="ECO:0000256" key="1">
    <source>
        <dbReference type="SAM" id="Phobius"/>
    </source>
</evidence>
<protein>
    <recommendedName>
        <fullName evidence="4">DUF883 domain-containing protein</fullName>
    </recommendedName>
</protein>
<evidence type="ECO:0000313" key="2">
    <source>
        <dbReference type="EMBL" id="AUN94974.1"/>
    </source>
</evidence>
<evidence type="ECO:0000313" key="3">
    <source>
        <dbReference type="Proteomes" id="UP000242205"/>
    </source>
</evidence>
<dbReference type="PANTHER" id="PTHR35893:SF3">
    <property type="entry name" value="INNER MEMBRANE PROTEIN"/>
    <property type="match status" value="1"/>
</dbReference>
<dbReference type="GO" id="GO:0043022">
    <property type="term" value="F:ribosome binding"/>
    <property type="evidence" value="ECO:0007669"/>
    <property type="project" value="InterPro"/>
</dbReference>